<dbReference type="Proteomes" id="UP000326570">
    <property type="component" value="Unassembled WGS sequence"/>
</dbReference>
<organism evidence="1 2">
    <name type="scientific">Adhaeribacter soli</name>
    <dbReference type="NCBI Taxonomy" id="2607655"/>
    <lineage>
        <taxon>Bacteria</taxon>
        <taxon>Pseudomonadati</taxon>
        <taxon>Bacteroidota</taxon>
        <taxon>Cytophagia</taxon>
        <taxon>Cytophagales</taxon>
        <taxon>Hymenobacteraceae</taxon>
        <taxon>Adhaeribacter</taxon>
    </lineage>
</organism>
<accession>A0A5N1IJF3</accession>
<sequence>MNKLKILTQPDDSTCGPTSLHAVYQYYQDFISLDDVISEVSFLSEGGTLAVLLACHALKRGYKARLYSYNLHVFDPTWFRSTNEKIIKNLQEQMHYKHDAKLHMASKAYIEFLQLGGELCCEDLTPKLLDEHFSKGIPILTGLSATYLYNCARERTNDRDESVYDDIRGEPLGHFVVLCGFTPEKDKIIVADPYQENPFFRNNYYQVNVSRLINSIMLGMVTYDANILIIEPRDSNLKPDLVPESEIITQSLS</sequence>
<dbReference type="Gene3D" id="3.90.70.10">
    <property type="entry name" value="Cysteine proteinases"/>
    <property type="match status" value="1"/>
</dbReference>
<dbReference type="EMBL" id="VTWT01000013">
    <property type="protein sequence ID" value="KAA9325266.1"/>
    <property type="molecule type" value="Genomic_DNA"/>
</dbReference>
<evidence type="ECO:0000313" key="2">
    <source>
        <dbReference type="Proteomes" id="UP000326570"/>
    </source>
</evidence>
<protein>
    <submittedName>
        <fullName evidence="1">Peptidase-C39 like family protein</fullName>
    </submittedName>
</protein>
<reference evidence="1 2" key="1">
    <citation type="submission" date="2019-09" db="EMBL/GenBank/DDBJ databases">
        <title>Genome sequence of Adhaeribacter sp. M2.</title>
        <authorList>
            <person name="Srinivasan S."/>
        </authorList>
    </citation>
    <scope>NUCLEOTIDE SEQUENCE [LARGE SCALE GENOMIC DNA]</scope>
    <source>
        <strain evidence="1 2">M2</strain>
    </source>
</reference>
<proteinExistence type="predicted"/>
<keyword evidence="2" id="KW-1185">Reference proteome</keyword>
<gene>
    <name evidence="1" type="ORF">F0P94_18550</name>
</gene>
<dbReference type="AlphaFoldDB" id="A0A5N1IJF3"/>
<name>A0A5N1IJF3_9BACT</name>
<comment type="caution">
    <text evidence="1">The sequence shown here is derived from an EMBL/GenBank/DDBJ whole genome shotgun (WGS) entry which is preliminary data.</text>
</comment>
<evidence type="ECO:0000313" key="1">
    <source>
        <dbReference type="EMBL" id="KAA9325266.1"/>
    </source>
</evidence>